<sequence>VHTDSMIMALEAKLYDLLRRLEEFKMQLVKQSYFNEGSRSTPYVGFGERPKYPRDPRRSDLPEDDMVYLNLTANALLRMTNSLKQELISYLREKENKDCGDVVHTDSMIMALEAKLYDLLRRLEEFKMQLVKQSYFNEGSRSTPYVGFGERPKYPRDPRRSDLPEDDMVYLNLTANALLRMTNSLKQELISYLREKENKDCGDVVHTDSMI</sequence>
<name>A0A1B6IRP1_9HEMI</name>
<dbReference type="EMBL" id="GECU01018112">
    <property type="protein sequence ID" value="JAS89594.1"/>
    <property type="molecule type" value="Transcribed_RNA"/>
</dbReference>
<gene>
    <name evidence="1" type="ORF">g.24882</name>
</gene>
<evidence type="ECO:0000313" key="1">
    <source>
        <dbReference type="EMBL" id="JAS89594.1"/>
    </source>
</evidence>
<reference evidence="1" key="1">
    <citation type="submission" date="2015-11" db="EMBL/GenBank/DDBJ databases">
        <title>De novo transcriptome assembly of four potential Pierce s Disease insect vectors from Arizona vineyards.</title>
        <authorList>
            <person name="Tassone E.E."/>
        </authorList>
    </citation>
    <scope>NUCLEOTIDE SEQUENCE</scope>
</reference>
<protein>
    <submittedName>
        <fullName evidence="1">Uncharacterized protein</fullName>
    </submittedName>
</protein>
<accession>A0A1B6IRP1</accession>
<organism evidence="1">
    <name type="scientific">Homalodisca liturata</name>
    <dbReference type="NCBI Taxonomy" id="320908"/>
    <lineage>
        <taxon>Eukaryota</taxon>
        <taxon>Metazoa</taxon>
        <taxon>Ecdysozoa</taxon>
        <taxon>Arthropoda</taxon>
        <taxon>Hexapoda</taxon>
        <taxon>Insecta</taxon>
        <taxon>Pterygota</taxon>
        <taxon>Neoptera</taxon>
        <taxon>Paraneoptera</taxon>
        <taxon>Hemiptera</taxon>
        <taxon>Auchenorrhyncha</taxon>
        <taxon>Membracoidea</taxon>
        <taxon>Cicadellidae</taxon>
        <taxon>Cicadellinae</taxon>
        <taxon>Proconiini</taxon>
        <taxon>Homalodisca</taxon>
    </lineage>
</organism>
<feature type="non-terminal residue" evidence="1">
    <location>
        <position position="1"/>
    </location>
</feature>
<proteinExistence type="predicted"/>
<feature type="non-terminal residue" evidence="1">
    <location>
        <position position="211"/>
    </location>
</feature>
<dbReference type="AlphaFoldDB" id="A0A1B6IRP1"/>